<dbReference type="Proteomes" id="UP001237642">
    <property type="component" value="Unassembled WGS sequence"/>
</dbReference>
<protein>
    <submittedName>
        <fullName evidence="1">Uncharacterized protein</fullName>
    </submittedName>
</protein>
<dbReference type="EMBL" id="JAUIZM010000005">
    <property type="protein sequence ID" value="KAK1381815.1"/>
    <property type="molecule type" value="Genomic_DNA"/>
</dbReference>
<reference evidence="1" key="2">
    <citation type="submission" date="2023-05" db="EMBL/GenBank/DDBJ databases">
        <authorList>
            <person name="Schelkunov M.I."/>
        </authorList>
    </citation>
    <scope>NUCLEOTIDE SEQUENCE</scope>
    <source>
        <strain evidence="1">Hsosn_3</strain>
        <tissue evidence="1">Leaf</tissue>
    </source>
</reference>
<comment type="caution">
    <text evidence="1">The sequence shown here is derived from an EMBL/GenBank/DDBJ whole genome shotgun (WGS) entry which is preliminary data.</text>
</comment>
<accession>A0AAD8IAE5</accession>
<reference evidence="1" key="1">
    <citation type="submission" date="2023-02" db="EMBL/GenBank/DDBJ databases">
        <title>Genome of toxic invasive species Heracleum sosnowskyi carries increased number of genes despite the absence of recent whole-genome duplications.</title>
        <authorList>
            <person name="Schelkunov M."/>
            <person name="Shtratnikova V."/>
            <person name="Makarenko M."/>
            <person name="Klepikova A."/>
            <person name="Omelchenko D."/>
            <person name="Novikova G."/>
            <person name="Obukhova E."/>
            <person name="Bogdanov V."/>
            <person name="Penin A."/>
            <person name="Logacheva M."/>
        </authorList>
    </citation>
    <scope>NUCLEOTIDE SEQUENCE</scope>
    <source>
        <strain evidence="1">Hsosn_3</strain>
        <tissue evidence="1">Leaf</tissue>
    </source>
</reference>
<name>A0AAD8IAE5_9APIA</name>
<evidence type="ECO:0000313" key="2">
    <source>
        <dbReference type="Proteomes" id="UP001237642"/>
    </source>
</evidence>
<organism evidence="1 2">
    <name type="scientific">Heracleum sosnowskyi</name>
    <dbReference type="NCBI Taxonomy" id="360622"/>
    <lineage>
        <taxon>Eukaryota</taxon>
        <taxon>Viridiplantae</taxon>
        <taxon>Streptophyta</taxon>
        <taxon>Embryophyta</taxon>
        <taxon>Tracheophyta</taxon>
        <taxon>Spermatophyta</taxon>
        <taxon>Magnoliopsida</taxon>
        <taxon>eudicotyledons</taxon>
        <taxon>Gunneridae</taxon>
        <taxon>Pentapetalae</taxon>
        <taxon>asterids</taxon>
        <taxon>campanulids</taxon>
        <taxon>Apiales</taxon>
        <taxon>Apiaceae</taxon>
        <taxon>Apioideae</taxon>
        <taxon>apioid superclade</taxon>
        <taxon>Tordylieae</taxon>
        <taxon>Tordyliinae</taxon>
        <taxon>Heracleum</taxon>
    </lineage>
</organism>
<gene>
    <name evidence="1" type="ORF">POM88_019550</name>
</gene>
<dbReference type="AlphaFoldDB" id="A0AAD8IAE5"/>
<keyword evidence="2" id="KW-1185">Reference proteome</keyword>
<evidence type="ECO:0000313" key="1">
    <source>
        <dbReference type="EMBL" id="KAK1381815.1"/>
    </source>
</evidence>
<proteinExistence type="predicted"/>
<sequence>MEGIVVGILIVGNEGIVVGMVGSDAGNGGNVILGIVVGIVGRDGIGGSAAAALGRVGIAGSGGNATLGRVGMVGSVGIVGMFGSVGIVGCEDCIKWRAAELTSMLETDNARMKARTRLRLKAAISDLMSKIYN</sequence>